<sequence>MTTLALRVFRPLLLDWQEGLGVDPRPLTFQRCLDCVGPTVHVNLLGHLADVIPQDHLWVVQPTSLPRDSASGYELAIHRLVNHLEECGTLTDAVLLWPEVREVILNTLFLKVGFHKRGCFLKLTNGLLSHFLWRVIDALRCVFLLAHEALELLVVGQVLLPKNVEHVAPELVVVGQGLASLGSLHQLAVARLRFQPRLGSIEAIFGRSLLQLWGPLTRPVLVFLKTTNAATFGTNGGVVSLHAHCPSNVLALILQKAPTVLTDRSFADALVCGSSGTHEGQVIAVSFKHRLHNAVAVHIDRIVQPLTQSLVEAVSGQAQVRRIFWALIVHRVSLEHAQRRVKQEGRQLVRSRKNP</sequence>
<evidence type="ECO:0000313" key="1">
    <source>
        <dbReference type="EMBL" id="AKH45954.1"/>
    </source>
</evidence>
<name>A0A0F7L0C3_9VIRU</name>
<accession>A0A0F7L0C3</accession>
<protein>
    <submittedName>
        <fullName evidence="1">Uncharacterized protein</fullName>
    </submittedName>
</protein>
<reference evidence="1" key="2">
    <citation type="submission" date="2015-03" db="EMBL/GenBank/DDBJ databases">
        <authorList>
            <person name="Chow C.-E.T."/>
            <person name="Winget D.M."/>
            <person name="White R.A.III."/>
            <person name="Hallam S.J."/>
            <person name="Suttle C.A."/>
        </authorList>
    </citation>
    <scope>NUCLEOTIDE SEQUENCE</scope>
    <source>
        <strain evidence="1">Anoxic3_1</strain>
    </source>
</reference>
<reference evidence="1" key="1">
    <citation type="journal article" date="2015" name="Front. Microbiol.">
        <title>Combining genomic sequencing methods to explore viral diversity and reveal potential virus-host interactions.</title>
        <authorList>
            <person name="Chow C.E."/>
            <person name="Winget D.M."/>
            <person name="White R.A.III."/>
            <person name="Hallam S.J."/>
            <person name="Suttle C.A."/>
        </authorList>
    </citation>
    <scope>NUCLEOTIDE SEQUENCE</scope>
    <source>
        <strain evidence="1">Anoxic3_1</strain>
    </source>
</reference>
<proteinExistence type="predicted"/>
<organism evidence="1">
    <name type="scientific">uncultured marine virus</name>
    <dbReference type="NCBI Taxonomy" id="186617"/>
    <lineage>
        <taxon>Viruses</taxon>
        <taxon>environmental samples</taxon>
    </lineage>
</organism>
<dbReference type="EMBL" id="KR029577">
    <property type="protein sequence ID" value="AKH45954.1"/>
    <property type="molecule type" value="Genomic_DNA"/>
</dbReference>